<accession>A0A0D0SK67</accession>
<reference evidence="2 7" key="3">
    <citation type="submission" date="2019-07" db="EMBL/GenBank/DDBJ databases">
        <title>Whole genome shotgun sequence of Staphylococcus gallinarum NBRC 109767.</title>
        <authorList>
            <person name="Hosoyama A."/>
            <person name="Uohara A."/>
            <person name="Ohji S."/>
            <person name="Ichikawa N."/>
        </authorList>
    </citation>
    <scope>NUCLEOTIDE SEQUENCE [LARGE SCALE GENOMIC DNA]</scope>
    <source>
        <strain evidence="2 7">NBRC 109767</strain>
    </source>
</reference>
<gene>
    <name evidence="3" type="ORF">BUZ01_08525</name>
    <name evidence="4" type="ORF">NCTC12195_01484</name>
    <name evidence="2" type="ORF">SGA02_03340</name>
</gene>
<dbReference type="AlphaFoldDB" id="A0A0D0SK67"/>
<dbReference type="Proteomes" id="UP000283576">
    <property type="component" value="Unassembled WGS sequence"/>
</dbReference>
<dbReference type="EMBL" id="UHDK01000001">
    <property type="protein sequence ID" value="SUM32045.1"/>
    <property type="molecule type" value="Genomic_DNA"/>
</dbReference>
<feature type="transmembrane region" description="Helical" evidence="1">
    <location>
        <begin position="123"/>
        <end position="145"/>
    </location>
</feature>
<dbReference type="RefSeq" id="WP_042739639.1">
    <property type="nucleotide sequence ID" value="NZ_BKAX01000001.1"/>
</dbReference>
<dbReference type="Proteomes" id="UP000321057">
    <property type="component" value="Unassembled WGS sequence"/>
</dbReference>
<keyword evidence="7" id="KW-1185">Reference proteome</keyword>
<name>A0A0D0SK67_STAGA</name>
<feature type="transmembrane region" description="Helical" evidence="1">
    <location>
        <begin position="63"/>
        <end position="82"/>
    </location>
</feature>
<protein>
    <submittedName>
        <fullName evidence="4">Membrane spanning protein</fullName>
    </submittedName>
</protein>
<dbReference type="OrthoDB" id="2408347at2"/>
<reference evidence="3 6" key="1">
    <citation type="journal article" date="2016" name="Front. Microbiol.">
        <title>Comprehensive Phylogenetic Analysis of Bovine Non-aureus Staphylococci Species Based on Whole-Genome Sequencing.</title>
        <authorList>
            <person name="Naushad S."/>
            <person name="Barkema H.W."/>
            <person name="Luby C."/>
            <person name="Condas L.A."/>
            <person name="Nobrega D.B."/>
            <person name="Carson D.A."/>
            <person name="De Buck J."/>
        </authorList>
    </citation>
    <scope>NUCLEOTIDE SEQUENCE [LARGE SCALE GENOMIC DNA]</scope>
    <source>
        <strain evidence="3 6">SNUC 1388</strain>
    </source>
</reference>
<evidence type="ECO:0000313" key="4">
    <source>
        <dbReference type="EMBL" id="SUM32045.1"/>
    </source>
</evidence>
<keyword evidence="1" id="KW-1133">Transmembrane helix</keyword>
<evidence type="ECO:0000313" key="5">
    <source>
        <dbReference type="Proteomes" id="UP000255277"/>
    </source>
</evidence>
<feature type="transmembrane region" description="Helical" evidence="1">
    <location>
        <begin position="89"/>
        <end position="111"/>
    </location>
</feature>
<dbReference type="STRING" id="1293.SH09_10685"/>
<dbReference type="EMBL" id="QXRZ01000004">
    <property type="protein sequence ID" value="RIL42892.1"/>
    <property type="molecule type" value="Genomic_DNA"/>
</dbReference>
<evidence type="ECO:0000313" key="7">
    <source>
        <dbReference type="Proteomes" id="UP000321057"/>
    </source>
</evidence>
<organism evidence="3 6">
    <name type="scientific">Staphylococcus gallinarum</name>
    <dbReference type="NCBI Taxonomy" id="1293"/>
    <lineage>
        <taxon>Bacteria</taxon>
        <taxon>Bacillati</taxon>
        <taxon>Bacillota</taxon>
        <taxon>Bacilli</taxon>
        <taxon>Bacillales</taxon>
        <taxon>Staphylococcaceae</taxon>
        <taxon>Staphylococcus</taxon>
    </lineage>
</organism>
<dbReference type="GeneID" id="93845820"/>
<evidence type="ECO:0000313" key="2">
    <source>
        <dbReference type="EMBL" id="GEQ04506.1"/>
    </source>
</evidence>
<evidence type="ECO:0000256" key="1">
    <source>
        <dbReference type="SAM" id="Phobius"/>
    </source>
</evidence>
<proteinExistence type="predicted"/>
<keyword evidence="1" id="KW-0472">Membrane</keyword>
<sequence>MEAKAKSRETKTAHMIAYCSLIIAILYAIHLFVILDDSVVKQMLANSGQQPSENAIGTIRNSFQFTGVMYILANLAGVIAIWNRHTYLWWFMFAVFTSQILYNLINIGSVYGAILDVKGTINIFPLTIVLVMSLLLAIYMFVVSVKRKSTFNR</sequence>
<keyword evidence="1" id="KW-0812">Transmembrane</keyword>
<evidence type="ECO:0000313" key="6">
    <source>
        <dbReference type="Proteomes" id="UP000283576"/>
    </source>
</evidence>
<dbReference type="Proteomes" id="UP000255277">
    <property type="component" value="Unassembled WGS sequence"/>
</dbReference>
<reference evidence="4 5" key="2">
    <citation type="submission" date="2018-06" db="EMBL/GenBank/DDBJ databases">
        <authorList>
            <consortium name="Pathogen Informatics"/>
            <person name="Doyle S."/>
        </authorList>
    </citation>
    <scope>NUCLEOTIDE SEQUENCE [LARGE SCALE GENOMIC DNA]</scope>
    <source>
        <strain evidence="4 5">NCTC12195</strain>
    </source>
</reference>
<evidence type="ECO:0000313" key="3">
    <source>
        <dbReference type="EMBL" id="RIL42892.1"/>
    </source>
</evidence>
<dbReference type="EMBL" id="BKAX01000001">
    <property type="protein sequence ID" value="GEQ04506.1"/>
    <property type="molecule type" value="Genomic_DNA"/>
</dbReference>
<feature type="transmembrane region" description="Helical" evidence="1">
    <location>
        <begin position="12"/>
        <end position="35"/>
    </location>
</feature>